<dbReference type="InParanoid" id="G1X7T1"/>
<evidence type="ECO:0000313" key="3">
    <source>
        <dbReference type="Proteomes" id="UP000008784"/>
    </source>
</evidence>
<dbReference type="EMBL" id="ADOT01000093">
    <property type="protein sequence ID" value="EGX50731.1"/>
    <property type="molecule type" value="Genomic_DNA"/>
</dbReference>
<name>G1X7T1_ARTOA</name>
<protein>
    <submittedName>
        <fullName evidence="2">Uncharacterized protein</fullName>
    </submittedName>
</protein>
<feature type="compositionally biased region" description="Basic and acidic residues" evidence="1">
    <location>
        <begin position="168"/>
        <end position="178"/>
    </location>
</feature>
<comment type="caution">
    <text evidence="2">The sequence shown here is derived from an EMBL/GenBank/DDBJ whole genome shotgun (WGS) entry which is preliminary data.</text>
</comment>
<feature type="region of interest" description="Disordered" evidence="1">
    <location>
        <begin position="1133"/>
        <end position="1160"/>
    </location>
</feature>
<dbReference type="OrthoDB" id="5316022at2759"/>
<dbReference type="AlphaFoldDB" id="G1X7T1"/>
<dbReference type="RefSeq" id="XP_011120435.1">
    <property type="nucleotide sequence ID" value="XM_011122133.1"/>
</dbReference>
<evidence type="ECO:0000256" key="1">
    <source>
        <dbReference type="SAM" id="MobiDB-lite"/>
    </source>
</evidence>
<organism evidence="2 3">
    <name type="scientific">Arthrobotrys oligospora (strain ATCC 24927 / CBS 115.81 / DSM 1491)</name>
    <name type="common">Nematode-trapping fungus</name>
    <name type="synonym">Didymozoophaga oligospora</name>
    <dbReference type="NCBI Taxonomy" id="756982"/>
    <lineage>
        <taxon>Eukaryota</taxon>
        <taxon>Fungi</taxon>
        <taxon>Dikarya</taxon>
        <taxon>Ascomycota</taxon>
        <taxon>Pezizomycotina</taxon>
        <taxon>Orbiliomycetes</taxon>
        <taxon>Orbiliales</taxon>
        <taxon>Orbiliaceae</taxon>
        <taxon>Orbilia</taxon>
        <taxon>Orbilia oligospora</taxon>
    </lineage>
</organism>
<dbReference type="HOGENOM" id="CLU_275332_0_0_1"/>
<dbReference type="Gene3D" id="2.130.10.10">
    <property type="entry name" value="YVTN repeat-like/Quinoprotein amine dehydrogenase"/>
    <property type="match status" value="2"/>
</dbReference>
<gene>
    <name evidence="2" type="ORF">AOL_s00054g817</name>
</gene>
<proteinExistence type="predicted"/>
<dbReference type="InterPro" id="IPR015943">
    <property type="entry name" value="WD40/YVTN_repeat-like_dom_sf"/>
</dbReference>
<sequence length="1160" mass="131093">MAFKIFKRMSRWKPTPGSGNSGLEEDAPPPYHYNENATISTVHIVKPIATYVENVAVEDVHLGDPRRMSETFVTTRGVEGQENSEVRKSSLERGRDGYFENQAWRRQGRVFEAQGYENAEGRLPELPVPPPPPLSTVPVSETPLPNFQGAPPSPSPSQRSNPAPPVPPKEHLDSEHSYPSHRLPLSRIQTETESTNVTHKTETMWGPSNEEEEEEDDDDDGNKSDASDDSFVIANSRIISQQQEFDALILQKLNIATAVEKQQWDIAFSSLDGLISSVEERKGRAPLQWYLELVRLGLHADVPHENIRRLPSNNEEIDSDIDLQRKLRTEYMIFQGILATKRGDDKVSKAWFIQGSKFARDHNFLEEMNICYWMLKENYTKSGNTEKAKTYEDLTPGYNLSKITEYLRPRVFRLDATAMSLRQEECLLLLDKLLLRKDVAEDEDKKVKYRQILQFASACYLQHTISSSIISDIYGIEATEVLQLINSATSVFIPTKDLDSEVKIANGLLCPIICRNSRSPAVSHHYFSSKEPIILSDMLQRLFVLMNNVLVEDICKIKMYGTPRAEIAMDDRVKCIRPSLRFAYHQWLTHFMYAKAELPLGELGIFLEEHWLHWIELIGLLGADELNRIISMTKFLRTNAAAKKRMESLPPAMAEKIKNLEKFLKRYGDVIAKTPLQVYYLWRFFEFKESSVSPSTPKLSAKVDIYDSQNQDDTTKTLAEGYNDLLMVVKPGTNSKQKVVFSHDLRLVAYSLPDSPIVIVRDLTKKWDGIILEHGQKKVYEIYFSPKIYEDHTVALITDPTKVTLWNISDVTNNSKATFKATYNPPKKNQHLEMLFSPDGELMAFLCSKTNVSLRSIKTGVEVWNQLDSGDILDMAFVSTDSTALAVIDYDSDIKVCKKDYVFEGERLTLGWAQRFLEEGSMKILDGEKKRVVIWAKGFGVYIRPLGTKEGQVVLECSESRKKRTTVVISPNGKRIAAIQDKGGIQIFDSETGRCIQSFWRLNQIYGETTLAAAFLPSGDRLITISKEMGMRVWELIVDMEIKNGWVVRGDEKVMWIPGNYHARIADVVKTNVVVLTHPSGRILEVEFGIDKGRAMEPGGAYGLVSNVMAYLPSLPKGLPSIPALPRSLPTFGWGSSSTSGEPSSSSDHAPAVPISKKVR</sequence>
<dbReference type="GeneID" id="22891401"/>
<keyword evidence="3" id="KW-1185">Reference proteome</keyword>
<feature type="compositionally biased region" description="Acidic residues" evidence="1">
    <location>
        <begin position="209"/>
        <end position="220"/>
    </location>
</feature>
<dbReference type="SUPFAM" id="SSF50978">
    <property type="entry name" value="WD40 repeat-like"/>
    <property type="match status" value="1"/>
</dbReference>
<evidence type="ECO:0000313" key="2">
    <source>
        <dbReference type="EMBL" id="EGX50731.1"/>
    </source>
</evidence>
<feature type="region of interest" description="Disordered" evidence="1">
    <location>
        <begin position="121"/>
        <end position="228"/>
    </location>
</feature>
<reference evidence="2 3" key="1">
    <citation type="journal article" date="2011" name="PLoS Pathog.">
        <title>Genomic and proteomic analyses of the fungus Arthrobotrys oligospora provide insights into nematode-trap formation.</title>
        <authorList>
            <person name="Yang J."/>
            <person name="Wang L."/>
            <person name="Ji X."/>
            <person name="Feng Y."/>
            <person name="Li X."/>
            <person name="Zou C."/>
            <person name="Xu J."/>
            <person name="Ren Y."/>
            <person name="Mi Q."/>
            <person name="Wu J."/>
            <person name="Liu S."/>
            <person name="Liu Y."/>
            <person name="Huang X."/>
            <person name="Wang H."/>
            <person name="Niu X."/>
            <person name="Li J."/>
            <person name="Liang L."/>
            <person name="Luo Y."/>
            <person name="Ji K."/>
            <person name="Zhou W."/>
            <person name="Yu Z."/>
            <person name="Li G."/>
            <person name="Liu Y."/>
            <person name="Li L."/>
            <person name="Qiao M."/>
            <person name="Feng L."/>
            <person name="Zhang K.-Q."/>
        </authorList>
    </citation>
    <scope>NUCLEOTIDE SEQUENCE [LARGE SCALE GENOMIC DNA]</scope>
    <source>
        <strain evidence="3">ATCC 24927 / CBS 115.81 / DSM 1491</strain>
    </source>
</reference>
<feature type="compositionally biased region" description="Polar residues" evidence="1">
    <location>
        <begin position="187"/>
        <end position="198"/>
    </location>
</feature>
<accession>G1X7T1</accession>
<feature type="compositionally biased region" description="Low complexity" evidence="1">
    <location>
        <begin position="1133"/>
        <end position="1147"/>
    </location>
</feature>
<dbReference type="Proteomes" id="UP000008784">
    <property type="component" value="Unassembled WGS sequence"/>
</dbReference>
<dbReference type="InterPro" id="IPR036322">
    <property type="entry name" value="WD40_repeat_dom_sf"/>
</dbReference>
<dbReference type="STRING" id="756982.G1X7T1"/>
<feature type="compositionally biased region" description="Pro residues" evidence="1">
    <location>
        <begin position="126"/>
        <end position="135"/>
    </location>
</feature>